<name>A0A816U7L3_BRANA</name>
<keyword evidence="1" id="KW-1133">Transmembrane helix</keyword>
<reference evidence="2" key="1">
    <citation type="submission" date="2021-01" db="EMBL/GenBank/DDBJ databases">
        <authorList>
            <consortium name="Genoscope - CEA"/>
            <person name="William W."/>
        </authorList>
    </citation>
    <scope>NUCLEOTIDE SEQUENCE</scope>
</reference>
<sequence>MAYNFVDCLRNIWSFSMIDTDLRDSKEIANTLSVPESTKTFVFAIRVPEHDSTIHILSSQSLSIRSVIDAECLIRELRPDAVVAQLNGPAFGEESQEIDDGSNDSIPTSVFRVLTRCFVDKTFDKEKYESVAGNLVLKEIFGTSFNGHVLAAKKVAEEVGSSFLVLDSPFIMKGLSKSLTTKYYNGSAISSTRFQITNDAHALMLKLLSSHITQLGKELIPSSCLANEMESDSVKLPEFAYSIYNLLVDLHKIFNGLPAIRKALDSATKMLSDVNRGESVDKEALLSEVYLFRIAVEGIRIALNNSGRLPIRNLGYVSNQTQVQFSNLSSKEKSYALMAANLRDQAKKFKKIVAVVDAGNLAGLRKHWRTRVPQEVKDMSTEYTVLDSDSNDSNLKPVGAVGAAALTLTKIILDLKALAPLKPFLTNTQEAIYLSKASLSAETIRGVTQYIIYSAQDTSFFSVQATLYSMIMRRRRAKPIGTLPMAMFGASLATCAGLLFYEKGIMCAAETLPSAPSIAKLGHGIQNLREASKEVTRIEDKRTQNTMERLSERLRNFTLHYSLSFSFKTKFGS</sequence>
<dbReference type="AlphaFoldDB" id="A0A816U7L3"/>
<feature type="transmembrane region" description="Helical" evidence="1">
    <location>
        <begin position="480"/>
        <end position="501"/>
    </location>
</feature>
<gene>
    <name evidence="2" type="ORF">DARMORV10_C08P23950.1</name>
</gene>
<evidence type="ECO:0000313" key="2">
    <source>
        <dbReference type="EMBL" id="CAF2110466.1"/>
    </source>
</evidence>
<keyword evidence="1" id="KW-0472">Membrane</keyword>
<dbReference type="OrthoDB" id="1908857at2759"/>
<dbReference type="PANTHER" id="PTHR36020">
    <property type="entry name" value="TRANSMEMBRANE PROTEIN"/>
    <property type="match status" value="1"/>
</dbReference>
<organism evidence="2">
    <name type="scientific">Brassica napus</name>
    <name type="common">Rape</name>
    <dbReference type="NCBI Taxonomy" id="3708"/>
    <lineage>
        <taxon>Eukaryota</taxon>
        <taxon>Viridiplantae</taxon>
        <taxon>Streptophyta</taxon>
        <taxon>Embryophyta</taxon>
        <taxon>Tracheophyta</taxon>
        <taxon>Spermatophyta</taxon>
        <taxon>Magnoliopsida</taxon>
        <taxon>eudicotyledons</taxon>
        <taxon>Gunneridae</taxon>
        <taxon>Pentapetalae</taxon>
        <taxon>rosids</taxon>
        <taxon>malvids</taxon>
        <taxon>Brassicales</taxon>
        <taxon>Brassicaceae</taxon>
        <taxon>Brassiceae</taxon>
        <taxon>Brassica</taxon>
    </lineage>
</organism>
<accession>A0A816U7L3</accession>
<protein>
    <submittedName>
        <fullName evidence="2">(rape) hypothetical protein</fullName>
    </submittedName>
</protein>
<dbReference type="KEGG" id="bna:106447716"/>
<evidence type="ECO:0000256" key="1">
    <source>
        <dbReference type="SAM" id="Phobius"/>
    </source>
</evidence>
<dbReference type="Proteomes" id="UP001295469">
    <property type="component" value="Chromosome C08"/>
</dbReference>
<proteinExistence type="predicted"/>
<dbReference type="PANTHER" id="PTHR36020:SF2">
    <property type="entry name" value="(RAPE) HYPOTHETICAL PROTEIN"/>
    <property type="match status" value="1"/>
</dbReference>
<dbReference type="EMBL" id="HG994372">
    <property type="protein sequence ID" value="CAF2110466.1"/>
    <property type="molecule type" value="Genomic_DNA"/>
</dbReference>
<keyword evidence="1" id="KW-0812">Transmembrane</keyword>